<gene>
    <name evidence="1" type="ORF">H8699_00760</name>
</gene>
<comment type="caution">
    <text evidence="1">The sequence shown here is derived from an EMBL/GenBank/DDBJ whole genome shotgun (WGS) entry which is preliminary data.</text>
</comment>
<sequence length="226" mass="25400">MKILLTGIRRDFDRELACFFVEKGHTVYALGGTDGTLPAVIFLPYQPFQEGSARQMARVLAEKAGWIDVFIDTSAAHFEAEGQTIRQGIDPEAVMRSFRYNALAPLEAFEAVLPLMDKGECKRACFISDHRASVNWNDQKAGFGPAMSKAALHNILQIAKNRLSPMGYTFRVYDPLTREADISPRQAAAGAYSYICRRRAIDPDTPGRDDERRLVLRDALGREWAW</sequence>
<name>A0A926CYM3_9FIRM</name>
<dbReference type="SUPFAM" id="SSF51735">
    <property type="entry name" value="NAD(P)-binding Rossmann-fold domains"/>
    <property type="match status" value="1"/>
</dbReference>
<evidence type="ECO:0000313" key="1">
    <source>
        <dbReference type="EMBL" id="MBC8527968.1"/>
    </source>
</evidence>
<dbReference type="InterPro" id="IPR036291">
    <property type="entry name" value="NAD(P)-bd_dom_sf"/>
</dbReference>
<dbReference type="Gene3D" id="3.40.50.720">
    <property type="entry name" value="NAD(P)-binding Rossmann-like Domain"/>
    <property type="match status" value="1"/>
</dbReference>
<dbReference type="AlphaFoldDB" id="A0A926CYM3"/>
<reference evidence="1" key="1">
    <citation type="submission" date="2020-08" db="EMBL/GenBank/DDBJ databases">
        <title>Genome public.</title>
        <authorList>
            <person name="Liu C."/>
            <person name="Sun Q."/>
        </authorList>
    </citation>
    <scope>NUCLEOTIDE SEQUENCE</scope>
    <source>
        <strain evidence="1">NSJ-44</strain>
    </source>
</reference>
<evidence type="ECO:0000313" key="2">
    <source>
        <dbReference type="Proteomes" id="UP000654279"/>
    </source>
</evidence>
<organism evidence="1 2">
    <name type="scientific">Luoshenia tenuis</name>
    <dbReference type="NCBI Taxonomy" id="2763654"/>
    <lineage>
        <taxon>Bacteria</taxon>
        <taxon>Bacillati</taxon>
        <taxon>Bacillota</taxon>
        <taxon>Clostridia</taxon>
        <taxon>Christensenellales</taxon>
        <taxon>Christensenellaceae</taxon>
        <taxon>Luoshenia</taxon>
    </lineage>
</organism>
<dbReference type="EMBL" id="JACRSO010000001">
    <property type="protein sequence ID" value="MBC8527968.1"/>
    <property type="molecule type" value="Genomic_DNA"/>
</dbReference>
<accession>A0A926CYM3</accession>
<keyword evidence="2" id="KW-1185">Reference proteome</keyword>
<dbReference type="RefSeq" id="WP_249284038.1">
    <property type="nucleotide sequence ID" value="NZ_JACRSO010000001.1"/>
</dbReference>
<protein>
    <submittedName>
        <fullName evidence="1">Uncharacterized protein</fullName>
    </submittedName>
</protein>
<proteinExistence type="predicted"/>
<dbReference type="Proteomes" id="UP000654279">
    <property type="component" value="Unassembled WGS sequence"/>
</dbReference>